<name>A0ABV1VYS7_9ACTN</name>
<evidence type="ECO:0000313" key="4">
    <source>
        <dbReference type="Proteomes" id="UP001458415"/>
    </source>
</evidence>
<reference evidence="3 4" key="1">
    <citation type="submission" date="2024-06" db="EMBL/GenBank/DDBJ databases">
        <title>The Natural Products Discovery Center: Release of the First 8490 Sequenced Strains for Exploring Actinobacteria Biosynthetic Diversity.</title>
        <authorList>
            <person name="Kalkreuter E."/>
            <person name="Kautsar S.A."/>
            <person name="Yang D."/>
            <person name="Bader C.D."/>
            <person name="Teijaro C.N."/>
            <person name="Fluegel L."/>
            <person name="Davis C.M."/>
            <person name="Simpson J.R."/>
            <person name="Lauterbach L."/>
            <person name="Steele A.D."/>
            <person name="Gui C."/>
            <person name="Meng S."/>
            <person name="Li G."/>
            <person name="Viehrig K."/>
            <person name="Ye F."/>
            <person name="Su P."/>
            <person name="Kiefer A.F."/>
            <person name="Nichols A."/>
            <person name="Cepeda A.J."/>
            <person name="Yan W."/>
            <person name="Fan B."/>
            <person name="Jiang Y."/>
            <person name="Adhikari A."/>
            <person name="Zheng C.-J."/>
            <person name="Schuster L."/>
            <person name="Cowan T.M."/>
            <person name="Smanski M.J."/>
            <person name="Chevrette M.G."/>
            <person name="De Carvalho L.P.S."/>
            <person name="Shen B."/>
        </authorList>
    </citation>
    <scope>NUCLEOTIDE SEQUENCE [LARGE SCALE GENOMIC DNA]</scope>
    <source>
        <strain evidence="3 4">NPDC000634</strain>
    </source>
</reference>
<dbReference type="PROSITE" id="PS51782">
    <property type="entry name" value="LYSM"/>
    <property type="match status" value="1"/>
</dbReference>
<dbReference type="Gene3D" id="2.120.10.30">
    <property type="entry name" value="TolB, C-terminal domain"/>
    <property type="match status" value="2"/>
</dbReference>
<dbReference type="PANTHER" id="PTHR24104:SF25">
    <property type="entry name" value="PROTEIN LIN-41"/>
    <property type="match status" value="1"/>
</dbReference>
<dbReference type="InterPro" id="IPR018392">
    <property type="entry name" value="LysM"/>
</dbReference>
<evidence type="ECO:0000259" key="2">
    <source>
        <dbReference type="PROSITE" id="PS51782"/>
    </source>
</evidence>
<dbReference type="SMART" id="SM00257">
    <property type="entry name" value="LysM"/>
    <property type="match status" value="1"/>
</dbReference>
<dbReference type="RefSeq" id="WP_244217326.1">
    <property type="nucleotide sequence ID" value="NZ_MUBM01000198.1"/>
</dbReference>
<proteinExistence type="predicted"/>
<feature type="region of interest" description="Disordered" evidence="1">
    <location>
        <begin position="655"/>
        <end position="694"/>
    </location>
</feature>
<dbReference type="Gene3D" id="3.10.350.10">
    <property type="entry name" value="LysM domain"/>
    <property type="match status" value="1"/>
</dbReference>
<dbReference type="InterPro" id="IPR036779">
    <property type="entry name" value="LysM_dom_sf"/>
</dbReference>
<feature type="domain" description="LysM" evidence="2">
    <location>
        <begin position="687"/>
        <end position="734"/>
    </location>
</feature>
<comment type="caution">
    <text evidence="3">The sequence shown here is derived from an EMBL/GenBank/DDBJ whole genome shotgun (WGS) entry which is preliminary data.</text>
</comment>
<dbReference type="InterPro" id="IPR011042">
    <property type="entry name" value="6-blade_b-propeller_TolB-like"/>
</dbReference>
<accession>A0ABV1VYS7</accession>
<dbReference type="SUPFAM" id="SSF63829">
    <property type="entry name" value="Calcium-dependent phosphotriesterase"/>
    <property type="match status" value="1"/>
</dbReference>
<dbReference type="InterPro" id="IPR050952">
    <property type="entry name" value="TRIM-NHL_E3_ligases"/>
</dbReference>
<sequence length="735" mass="75766">MSPGISLRKPAPAGRLRWGRKKRRTLRATAATASAAVVLGLTSVPASSLSAAPGPLHGTVTGAGKPLRGARVTLFAGSRTGVRELGRATTDAAGSFEISYAQPAAGVLYVEATPADARRLRLRSVVAVGEGGAVPARTAKQVRVNELTTVAATYALAQFSGRDGVEGPSPGLQNAAATTFNLVDPATGRPGGVVTNADNGNTNETLATLNTLADLVSLCVSDTTRCASLLQLATPPDGTAPEDTVQAVLNLVRNPTLSPAGLYALARTSNHYTPALTAPPTAWILALHYTDTNLYSPGRIAFDAGGNAWASNNWLPGTRNPTPFISVLDPTGRPILGSPIQGGGMKGGDWGAAVAPDGSVWMSSYGGNSVAHYSATGKPLSPPTGWRNGGLVHPQGIAVDQRGNVWIANNYGLETAPGLGNVVVYPHGDPSKAITISGGGLNHPFAVQIDGFGRAWVSNAGLGGAQLVNTRLAPLIGKFGGSVTVIGPDFKPTAFSPVESSSFKWPLGIAIDSRNNAWLNSYLNSEVTRLAPDGTVAGVYKLPEKTLPWSVAVDGSDRVWVAGFLTPSVFTLCGADTAACPPGSTTGTVLSPPQGFRNKAIQHLTAVQIDQSGNVWLANNWSHIVPPVGGVGLVELIGLATPVCTPLTPVPMRPSSATTTACTDRTTQAAPPTGKQTGGKQTGTGTDPYTVRPGDTLSGIGRAHGESWSALYRRNKTVIGGDPNRITPGQRLTLH</sequence>
<gene>
    <name evidence="3" type="ORF">ABT317_08685</name>
</gene>
<keyword evidence="4" id="KW-1185">Reference proteome</keyword>
<dbReference type="EMBL" id="JBEPCU010000092">
    <property type="protein sequence ID" value="MER6977094.1"/>
    <property type="molecule type" value="Genomic_DNA"/>
</dbReference>
<dbReference type="SUPFAM" id="SSF54106">
    <property type="entry name" value="LysM domain"/>
    <property type="match status" value="1"/>
</dbReference>
<dbReference type="Proteomes" id="UP001458415">
    <property type="component" value="Unassembled WGS sequence"/>
</dbReference>
<protein>
    <submittedName>
        <fullName evidence="3">LysM peptidoglycan-binding domain-containing protein</fullName>
    </submittedName>
</protein>
<dbReference type="CDD" id="cd00118">
    <property type="entry name" value="LysM"/>
    <property type="match status" value="1"/>
</dbReference>
<feature type="compositionally biased region" description="Low complexity" evidence="1">
    <location>
        <begin position="657"/>
        <end position="675"/>
    </location>
</feature>
<evidence type="ECO:0000313" key="3">
    <source>
        <dbReference type="EMBL" id="MER6977094.1"/>
    </source>
</evidence>
<organism evidence="3 4">
    <name type="scientific">Streptomyces carpinensis</name>
    <dbReference type="NCBI Taxonomy" id="66369"/>
    <lineage>
        <taxon>Bacteria</taxon>
        <taxon>Bacillati</taxon>
        <taxon>Actinomycetota</taxon>
        <taxon>Actinomycetes</taxon>
        <taxon>Kitasatosporales</taxon>
        <taxon>Streptomycetaceae</taxon>
        <taxon>Streptomyces</taxon>
    </lineage>
</organism>
<dbReference type="PANTHER" id="PTHR24104">
    <property type="entry name" value="E3 UBIQUITIN-PROTEIN LIGASE NHLRC1-RELATED"/>
    <property type="match status" value="1"/>
</dbReference>
<evidence type="ECO:0000256" key="1">
    <source>
        <dbReference type="SAM" id="MobiDB-lite"/>
    </source>
</evidence>
<dbReference type="Pfam" id="PF01476">
    <property type="entry name" value="LysM"/>
    <property type="match status" value="1"/>
</dbReference>